<proteinExistence type="predicted"/>
<feature type="region of interest" description="Disordered" evidence="2">
    <location>
        <begin position="228"/>
        <end position="260"/>
    </location>
</feature>
<evidence type="ECO:0000313" key="4">
    <source>
        <dbReference type="EMBL" id="TFY55429.1"/>
    </source>
</evidence>
<feature type="region of interest" description="Disordered" evidence="2">
    <location>
        <begin position="165"/>
        <end position="198"/>
    </location>
</feature>
<evidence type="ECO:0000256" key="2">
    <source>
        <dbReference type="SAM" id="MobiDB-lite"/>
    </source>
</evidence>
<name>A0A4Y9Y3R5_9AGAM</name>
<feature type="region of interest" description="Disordered" evidence="2">
    <location>
        <begin position="1"/>
        <end position="75"/>
    </location>
</feature>
<dbReference type="OrthoDB" id="6077919at2759"/>
<accession>A0A4Y9Y3R5</accession>
<keyword evidence="1" id="KW-0479">Metal-binding</keyword>
<protein>
    <recommendedName>
        <fullName evidence="3">C2H2-type domain-containing protein</fullName>
    </recommendedName>
</protein>
<sequence length="692" mass="76755">MSNNAAARARRTTDHGRSVRKQENQPREESEEDTSLSTSTAGPRLVHHARRTAPREPPAATDAAGGVSREPQVGLPVQGLRDDLRSGEEGCTSAFSLPFAFLFSRTLDFIRTPSWHLIDEAITIRLSLESIGSHASRATAIWVRMSIERAGQRASTKRIMFLPSLQTPANDPLAQTTSQGNRSPRASHPSNPGKWPGFWRNPQPAHRVCYCHNYGRTCRRSTGAVARGRGKTEMGDTGIGESEEDRDAGLARSCRSSSSTSRSYITPRFVCLPLASGGLVVAKRRSSRLAVSGTLQLHDVLNTKRARDLRSRLVLGRKKGVKDARIDNNIDIEAYTGTPLTVHIIPFVPCKHLAGSVPSSQLFSKPCVPDFIIEMHCQEQLNMTRPLPLESNTPFEVGDPCCSSLLIAGAVLTILRSMQPHGCIPQNKAAPHQQPIPWGDLDARGANNLFVGYAPQESLSIAHRPTEDAYYEARQVPPNGADGYPGVYVPAPSNYQSNLSSTGWEQPNRDIQSRRLACERVPPVDDRAARSEQQAMQTLIRCMERTQIYDLGYDVTPSLSTNEYLPMLPRGTNRLPPTTKAHGKNSQARTKEQSSPPTLAQAKRNRRGISLPSNMLQAVRISTNEFGCPHVGGSKIYTRGCDIKRHYQNHFRVWVVQVCTRCGKRFKRYDNALRHFRKVHGRKPHEEEVVMI</sequence>
<dbReference type="Proteomes" id="UP000298327">
    <property type="component" value="Unassembled WGS sequence"/>
</dbReference>
<dbReference type="EMBL" id="SEOQ01000917">
    <property type="protein sequence ID" value="TFY55429.1"/>
    <property type="molecule type" value="Genomic_DNA"/>
</dbReference>
<dbReference type="AlphaFoldDB" id="A0A4Y9Y3R5"/>
<dbReference type="Gene3D" id="3.30.160.60">
    <property type="entry name" value="Classic Zinc Finger"/>
    <property type="match status" value="1"/>
</dbReference>
<organism evidence="4 5">
    <name type="scientific">Dentipellis fragilis</name>
    <dbReference type="NCBI Taxonomy" id="205917"/>
    <lineage>
        <taxon>Eukaryota</taxon>
        <taxon>Fungi</taxon>
        <taxon>Dikarya</taxon>
        <taxon>Basidiomycota</taxon>
        <taxon>Agaricomycotina</taxon>
        <taxon>Agaricomycetes</taxon>
        <taxon>Russulales</taxon>
        <taxon>Hericiaceae</taxon>
        <taxon>Dentipellis</taxon>
    </lineage>
</organism>
<feature type="compositionally biased region" description="Polar residues" evidence="2">
    <location>
        <begin position="584"/>
        <end position="598"/>
    </location>
</feature>
<keyword evidence="1" id="KW-0862">Zinc</keyword>
<keyword evidence="1" id="KW-0863">Zinc-finger</keyword>
<feature type="compositionally biased region" description="Basic and acidic residues" evidence="2">
    <location>
        <begin position="11"/>
        <end position="28"/>
    </location>
</feature>
<dbReference type="InterPro" id="IPR013087">
    <property type="entry name" value="Znf_C2H2_type"/>
</dbReference>
<dbReference type="PROSITE" id="PS00028">
    <property type="entry name" value="ZINC_FINGER_C2H2_1"/>
    <property type="match status" value="1"/>
</dbReference>
<reference evidence="4 5" key="1">
    <citation type="submission" date="2019-02" db="EMBL/GenBank/DDBJ databases">
        <title>Genome sequencing of the rare red list fungi Dentipellis fragilis.</title>
        <authorList>
            <person name="Buettner E."/>
            <person name="Kellner H."/>
        </authorList>
    </citation>
    <scope>NUCLEOTIDE SEQUENCE [LARGE SCALE GENOMIC DNA]</scope>
    <source>
        <strain evidence="4 5">DSM 105465</strain>
    </source>
</reference>
<gene>
    <name evidence="4" type="ORF">EVG20_g9321</name>
</gene>
<evidence type="ECO:0000313" key="5">
    <source>
        <dbReference type="Proteomes" id="UP000298327"/>
    </source>
</evidence>
<feature type="region of interest" description="Disordered" evidence="2">
    <location>
        <begin position="564"/>
        <end position="603"/>
    </location>
</feature>
<dbReference type="GO" id="GO:0008270">
    <property type="term" value="F:zinc ion binding"/>
    <property type="evidence" value="ECO:0007669"/>
    <property type="project" value="UniProtKB-KW"/>
</dbReference>
<feature type="compositionally biased region" description="Polar residues" evidence="2">
    <location>
        <begin position="165"/>
        <end position="190"/>
    </location>
</feature>
<evidence type="ECO:0000256" key="1">
    <source>
        <dbReference type="PROSITE-ProRule" id="PRU00042"/>
    </source>
</evidence>
<evidence type="ECO:0000259" key="3">
    <source>
        <dbReference type="PROSITE" id="PS50157"/>
    </source>
</evidence>
<dbReference type="PROSITE" id="PS50157">
    <property type="entry name" value="ZINC_FINGER_C2H2_2"/>
    <property type="match status" value="1"/>
</dbReference>
<keyword evidence="5" id="KW-1185">Reference proteome</keyword>
<comment type="caution">
    <text evidence="4">The sequence shown here is derived from an EMBL/GenBank/DDBJ whole genome shotgun (WGS) entry which is preliminary data.</text>
</comment>
<feature type="domain" description="C2H2-type" evidence="3">
    <location>
        <begin position="657"/>
        <end position="684"/>
    </location>
</feature>